<dbReference type="EMBL" id="BARU01041458">
    <property type="protein sequence ID" value="GAH88301.1"/>
    <property type="molecule type" value="Genomic_DNA"/>
</dbReference>
<sequence>NKDKKTCEFIARNEFTKENMTVEAKSRHRQGILHFPKDKKQIKTLKLGVSRMLNQALDQRPEDKIPYIIFIDINMKPVEGIFFDKKEWVEDLNRALDNTGEIDINNPQDFNVLFITNYSYHYSEFDEIDTSIYSKNMVNVVPRFIRNPFKNPNTFINLKDTIDHYGQVPHLWN</sequence>
<accession>X1J0R8</accession>
<proteinExistence type="predicted"/>
<dbReference type="AlphaFoldDB" id="X1J0R8"/>
<feature type="non-terminal residue" evidence="1">
    <location>
        <position position="1"/>
    </location>
</feature>
<name>X1J0R8_9ZZZZ</name>
<protein>
    <submittedName>
        <fullName evidence="1">Uncharacterized protein</fullName>
    </submittedName>
</protein>
<gene>
    <name evidence="1" type="ORF">S03H2_63915</name>
</gene>
<evidence type="ECO:0000313" key="1">
    <source>
        <dbReference type="EMBL" id="GAH88301.1"/>
    </source>
</evidence>
<organism evidence="1">
    <name type="scientific">marine sediment metagenome</name>
    <dbReference type="NCBI Taxonomy" id="412755"/>
    <lineage>
        <taxon>unclassified sequences</taxon>
        <taxon>metagenomes</taxon>
        <taxon>ecological metagenomes</taxon>
    </lineage>
</organism>
<comment type="caution">
    <text evidence="1">The sequence shown here is derived from an EMBL/GenBank/DDBJ whole genome shotgun (WGS) entry which is preliminary data.</text>
</comment>
<reference evidence="1" key="1">
    <citation type="journal article" date="2014" name="Front. Microbiol.">
        <title>High frequency of phylogenetically diverse reductive dehalogenase-homologous genes in deep subseafloor sedimentary metagenomes.</title>
        <authorList>
            <person name="Kawai M."/>
            <person name="Futagami T."/>
            <person name="Toyoda A."/>
            <person name="Takaki Y."/>
            <person name="Nishi S."/>
            <person name="Hori S."/>
            <person name="Arai W."/>
            <person name="Tsubouchi T."/>
            <person name="Morono Y."/>
            <person name="Uchiyama I."/>
            <person name="Ito T."/>
            <person name="Fujiyama A."/>
            <person name="Inagaki F."/>
            <person name="Takami H."/>
        </authorList>
    </citation>
    <scope>NUCLEOTIDE SEQUENCE</scope>
    <source>
        <strain evidence="1">Expedition CK06-06</strain>
    </source>
</reference>